<gene>
    <name evidence="1" type="ORF">Tco_0895565</name>
</gene>
<comment type="caution">
    <text evidence="1">The sequence shown here is derived from an EMBL/GenBank/DDBJ whole genome shotgun (WGS) entry which is preliminary data.</text>
</comment>
<evidence type="ECO:0000313" key="1">
    <source>
        <dbReference type="EMBL" id="GJT25628.1"/>
    </source>
</evidence>
<dbReference type="EMBL" id="BQNB010014227">
    <property type="protein sequence ID" value="GJT25628.1"/>
    <property type="molecule type" value="Genomic_DNA"/>
</dbReference>
<keyword evidence="2" id="KW-1185">Reference proteome</keyword>
<name>A0ABQ5CG55_9ASTR</name>
<sequence>MESSMIIIYDDCRMGLLEVQTAGIKAKWINLCVEVDRSMISDCMLKAMICWIRQNAMKKVGQNAVKNEILLELFSTKTQYGLQAKRNGGLEAKRIDIEAKSSDVLKQNTSEILEANQLFFEAKNAKVVVLKQNATEYKNRQSFS</sequence>
<protein>
    <submittedName>
        <fullName evidence="1">Uncharacterized protein</fullName>
    </submittedName>
</protein>
<accession>A0ABQ5CG55</accession>
<proteinExistence type="predicted"/>
<reference evidence="1" key="2">
    <citation type="submission" date="2022-01" db="EMBL/GenBank/DDBJ databases">
        <authorList>
            <person name="Yamashiro T."/>
            <person name="Shiraishi A."/>
            <person name="Satake H."/>
            <person name="Nakayama K."/>
        </authorList>
    </citation>
    <scope>NUCLEOTIDE SEQUENCE</scope>
</reference>
<dbReference type="Proteomes" id="UP001151760">
    <property type="component" value="Unassembled WGS sequence"/>
</dbReference>
<organism evidence="1 2">
    <name type="scientific">Tanacetum coccineum</name>
    <dbReference type="NCBI Taxonomy" id="301880"/>
    <lineage>
        <taxon>Eukaryota</taxon>
        <taxon>Viridiplantae</taxon>
        <taxon>Streptophyta</taxon>
        <taxon>Embryophyta</taxon>
        <taxon>Tracheophyta</taxon>
        <taxon>Spermatophyta</taxon>
        <taxon>Magnoliopsida</taxon>
        <taxon>eudicotyledons</taxon>
        <taxon>Gunneridae</taxon>
        <taxon>Pentapetalae</taxon>
        <taxon>asterids</taxon>
        <taxon>campanulids</taxon>
        <taxon>Asterales</taxon>
        <taxon>Asteraceae</taxon>
        <taxon>Asteroideae</taxon>
        <taxon>Anthemideae</taxon>
        <taxon>Anthemidinae</taxon>
        <taxon>Tanacetum</taxon>
    </lineage>
</organism>
<reference evidence="1" key="1">
    <citation type="journal article" date="2022" name="Int. J. Mol. Sci.">
        <title>Draft Genome of Tanacetum Coccineum: Genomic Comparison of Closely Related Tanacetum-Family Plants.</title>
        <authorList>
            <person name="Yamashiro T."/>
            <person name="Shiraishi A."/>
            <person name="Nakayama K."/>
            <person name="Satake H."/>
        </authorList>
    </citation>
    <scope>NUCLEOTIDE SEQUENCE</scope>
</reference>
<evidence type="ECO:0000313" key="2">
    <source>
        <dbReference type="Proteomes" id="UP001151760"/>
    </source>
</evidence>